<dbReference type="GO" id="GO:0032259">
    <property type="term" value="P:methylation"/>
    <property type="evidence" value="ECO:0007669"/>
    <property type="project" value="UniProtKB-KW"/>
</dbReference>
<evidence type="ECO:0000259" key="1">
    <source>
        <dbReference type="Pfam" id="PF05050"/>
    </source>
</evidence>
<feature type="domain" description="Methyltransferase FkbM" evidence="1">
    <location>
        <begin position="91"/>
        <end position="257"/>
    </location>
</feature>
<dbReference type="SUPFAM" id="SSF53335">
    <property type="entry name" value="S-adenosyl-L-methionine-dependent methyltransferases"/>
    <property type="match status" value="1"/>
</dbReference>
<dbReference type="NCBIfam" id="TIGR01444">
    <property type="entry name" value="fkbM_fam"/>
    <property type="match status" value="1"/>
</dbReference>
<dbReference type="Proteomes" id="UP001597361">
    <property type="component" value="Unassembled WGS sequence"/>
</dbReference>
<dbReference type="InterPro" id="IPR052514">
    <property type="entry name" value="SAM-dependent_MTase"/>
</dbReference>
<comment type="caution">
    <text evidence="2">The sequence shown here is derived from an EMBL/GenBank/DDBJ whole genome shotgun (WGS) entry which is preliminary data.</text>
</comment>
<name>A0ABW4VTD1_9BACT</name>
<proteinExistence type="predicted"/>
<dbReference type="PANTHER" id="PTHR34203">
    <property type="entry name" value="METHYLTRANSFERASE, FKBM FAMILY PROTEIN"/>
    <property type="match status" value="1"/>
</dbReference>
<evidence type="ECO:0000313" key="3">
    <source>
        <dbReference type="Proteomes" id="UP001597361"/>
    </source>
</evidence>
<dbReference type="InterPro" id="IPR006342">
    <property type="entry name" value="FkbM_mtfrase"/>
</dbReference>
<dbReference type="PANTHER" id="PTHR34203:SF15">
    <property type="entry name" value="SLL1173 PROTEIN"/>
    <property type="match status" value="1"/>
</dbReference>
<organism evidence="2 3">
    <name type="scientific">Belliella marina</name>
    <dbReference type="NCBI Taxonomy" id="1644146"/>
    <lineage>
        <taxon>Bacteria</taxon>
        <taxon>Pseudomonadati</taxon>
        <taxon>Bacteroidota</taxon>
        <taxon>Cytophagia</taxon>
        <taxon>Cytophagales</taxon>
        <taxon>Cyclobacteriaceae</taxon>
        <taxon>Belliella</taxon>
    </lineage>
</organism>
<accession>A0ABW4VTD1</accession>
<dbReference type="GO" id="GO:0008168">
    <property type="term" value="F:methyltransferase activity"/>
    <property type="evidence" value="ECO:0007669"/>
    <property type="project" value="UniProtKB-KW"/>
</dbReference>
<reference evidence="3" key="1">
    <citation type="journal article" date="2019" name="Int. J. Syst. Evol. Microbiol.">
        <title>The Global Catalogue of Microorganisms (GCM) 10K type strain sequencing project: providing services to taxonomists for standard genome sequencing and annotation.</title>
        <authorList>
            <consortium name="The Broad Institute Genomics Platform"/>
            <consortium name="The Broad Institute Genome Sequencing Center for Infectious Disease"/>
            <person name="Wu L."/>
            <person name="Ma J."/>
        </authorList>
    </citation>
    <scope>NUCLEOTIDE SEQUENCE [LARGE SCALE GENOMIC DNA]</scope>
    <source>
        <strain evidence="3">CGMCC 1.15180</strain>
    </source>
</reference>
<protein>
    <submittedName>
        <fullName evidence="2">FkbM family methyltransferase</fullName>
    </submittedName>
</protein>
<keyword evidence="2" id="KW-0489">Methyltransferase</keyword>
<keyword evidence="2" id="KW-0808">Transferase</keyword>
<sequence>MKQLLYRIIYQPQINFVFRNINKLLYPILPKKVKLPPSGTIVIKNQAGKKLKIHTNQTNYLTQLIYWEGYENFEYTKLFVELVKKVKGFYDVGANIGYYSLLAALENPTIKVTAFEPAKGPLHYLKTNVNLNNFSQIKVESLALSQKEGDITFHEVKSKKYTYLKHNLAGTGSEEELNKNEAFDTNVVQATSLDNYYSKNPGSVDLIKIDTEGTEHLILESGEKILSETNPIFICETLFLSNEAQLESIFKKHGYEFYNHYPEGLRKTDTIIRSIDNGVRNCFFVHPSKKELIDPFLIK</sequence>
<dbReference type="RefSeq" id="WP_376889305.1">
    <property type="nucleotide sequence ID" value="NZ_JBHUHR010000048.1"/>
</dbReference>
<dbReference type="InterPro" id="IPR029063">
    <property type="entry name" value="SAM-dependent_MTases_sf"/>
</dbReference>
<dbReference type="Gene3D" id="3.40.50.150">
    <property type="entry name" value="Vaccinia Virus protein VP39"/>
    <property type="match status" value="1"/>
</dbReference>
<gene>
    <name evidence="2" type="ORF">ACFSKL_21740</name>
</gene>
<dbReference type="EMBL" id="JBHUHR010000048">
    <property type="protein sequence ID" value="MFD2037433.1"/>
    <property type="molecule type" value="Genomic_DNA"/>
</dbReference>
<evidence type="ECO:0000313" key="2">
    <source>
        <dbReference type="EMBL" id="MFD2037433.1"/>
    </source>
</evidence>
<dbReference type="Pfam" id="PF05050">
    <property type="entry name" value="Methyltransf_21"/>
    <property type="match status" value="1"/>
</dbReference>
<keyword evidence="3" id="KW-1185">Reference proteome</keyword>